<evidence type="ECO:0000313" key="3">
    <source>
        <dbReference type="Proteomes" id="UP001211907"/>
    </source>
</evidence>
<accession>A0AAD5SZG7</accession>
<dbReference type="Proteomes" id="UP001211907">
    <property type="component" value="Unassembled WGS sequence"/>
</dbReference>
<feature type="coiled-coil region" evidence="1">
    <location>
        <begin position="18"/>
        <end position="50"/>
    </location>
</feature>
<gene>
    <name evidence="2" type="ORF">HK100_001409</name>
</gene>
<organism evidence="2 3">
    <name type="scientific">Physocladia obscura</name>
    <dbReference type="NCBI Taxonomy" id="109957"/>
    <lineage>
        <taxon>Eukaryota</taxon>
        <taxon>Fungi</taxon>
        <taxon>Fungi incertae sedis</taxon>
        <taxon>Chytridiomycota</taxon>
        <taxon>Chytridiomycota incertae sedis</taxon>
        <taxon>Chytridiomycetes</taxon>
        <taxon>Chytridiales</taxon>
        <taxon>Chytriomycetaceae</taxon>
        <taxon>Physocladia</taxon>
    </lineage>
</organism>
<reference evidence="2" key="1">
    <citation type="submission" date="2020-05" db="EMBL/GenBank/DDBJ databases">
        <title>Phylogenomic resolution of chytrid fungi.</title>
        <authorList>
            <person name="Stajich J.E."/>
            <person name="Amses K."/>
            <person name="Simmons R."/>
            <person name="Seto K."/>
            <person name="Myers J."/>
            <person name="Bonds A."/>
            <person name="Quandt C.A."/>
            <person name="Barry K."/>
            <person name="Liu P."/>
            <person name="Grigoriev I."/>
            <person name="Longcore J.E."/>
            <person name="James T.Y."/>
        </authorList>
    </citation>
    <scope>NUCLEOTIDE SEQUENCE</scope>
    <source>
        <strain evidence="2">JEL0513</strain>
    </source>
</reference>
<dbReference type="EMBL" id="JADGJH010001302">
    <property type="protein sequence ID" value="KAJ3115285.1"/>
    <property type="molecule type" value="Genomic_DNA"/>
</dbReference>
<evidence type="ECO:0000256" key="1">
    <source>
        <dbReference type="SAM" id="Coils"/>
    </source>
</evidence>
<proteinExistence type="predicted"/>
<keyword evidence="3" id="KW-1185">Reference proteome</keyword>
<dbReference type="AlphaFoldDB" id="A0AAD5SZG7"/>
<keyword evidence="1" id="KW-0175">Coiled coil</keyword>
<evidence type="ECO:0000313" key="2">
    <source>
        <dbReference type="EMBL" id="KAJ3115285.1"/>
    </source>
</evidence>
<protein>
    <submittedName>
        <fullName evidence="2">Uncharacterized protein</fullName>
    </submittedName>
</protein>
<comment type="caution">
    <text evidence="2">The sequence shown here is derived from an EMBL/GenBank/DDBJ whole genome shotgun (WGS) entry which is preliminary data.</text>
</comment>
<name>A0AAD5SZG7_9FUNG</name>
<sequence>MEKKNKKHQSIVRRKVDLKKKDDAINQAKMEADKARIETLRNNEKAVQNARSRRGFEFWSSIHETVVGSASADVAFQSFHLPEAPVEQEDLFNLFGTNKPIYEHEVHKNHENSNLDDGEYSGSEQEEIEVSDKENVGNANSQTRQRRVYALADHAVNSIHQDEEEEEDDDNVVAWPTGKPPSWFHAAKKHYLVLRKQRLTDKNVSHIRVIDLTNFDELQSYLNPIEIKEISDSFSKSIAIVLKSPILSKSEIVTQALEVHMQQICETVVLNGPVGGLRALSSILNQTAVVQPNLDELDEIYGANSNALKVYELASNVQKILDFYDSTGYFDSDVKYIFNLFKVSYEMIENGVPSRENTERDLDVNYFWEMFSCLKPISAVHYGEPVSRASRFRRSLSNPNKSEGYHVDYLITSSKAQVGFGDEFAIGENVTSKANPNDKLNTDFNKLMKTMRDTYVMLTRNLIQHSQASPKSMKAMDLLRIGGFRTSGFWLTTSVLIHLGGGFFARGVLDEILVPYEMKHLQDNSKVTRAMLKMKVIH</sequence>